<dbReference type="EMBL" id="DF238611">
    <property type="protein sequence ID" value="GAQ93572.1"/>
    <property type="molecule type" value="Genomic_DNA"/>
</dbReference>
<dbReference type="OrthoDB" id="411615at2759"/>
<reference evidence="2 3" key="1">
    <citation type="journal article" date="2014" name="Nat. Commun.">
        <title>Klebsormidium flaccidum genome reveals primary factors for plant terrestrial adaptation.</title>
        <authorList>
            <person name="Hori K."/>
            <person name="Maruyama F."/>
            <person name="Fujisawa T."/>
            <person name="Togashi T."/>
            <person name="Yamamoto N."/>
            <person name="Seo M."/>
            <person name="Sato S."/>
            <person name="Yamada T."/>
            <person name="Mori H."/>
            <person name="Tajima N."/>
            <person name="Moriyama T."/>
            <person name="Ikeuchi M."/>
            <person name="Watanabe M."/>
            <person name="Wada H."/>
            <person name="Kobayashi K."/>
            <person name="Saito M."/>
            <person name="Masuda T."/>
            <person name="Sasaki-Sekimoto Y."/>
            <person name="Mashiguchi K."/>
            <person name="Awai K."/>
            <person name="Shimojima M."/>
            <person name="Masuda S."/>
            <person name="Iwai M."/>
            <person name="Nobusawa T."/>
            <person name="Narise T."/>
            <person name="Kondo S."/>
            <person name="Saito H."/>
            <person name="Sato R."/>
            <person name="Murakawa M."/>
            <person name="Ihara Y."/>
            <person name="Oshima-Yamada Y."/>
            <person name="Ohtaka K."/>
            <person name="Satoh M."/>
            <person name="Sonobe K."/>
            <person name="Ishii M."/>
            <person name="Ohtani R."/>
            <person name="Kanamori-Sato M."/>
            <person name="Honoki R."/>
            <person name="Miyazaki D."/>
            <person name="Mochizuki H."/>
            <person name="Umetsu J."/>
            <person name="Higashi K."/>
            <person name="Shibata D."/>
            <person name="Kamiya Y."/>
            <person name="Sato N."/>
            <person name="Nakamura Y."/>
            <person name="Tabata S."/>
            <person name="Ida S."/>
            <person name="Kurokawa K."/>
            <person name="Ohta H."/>
        </authorList>
    </citation>
    <scope>NUCLEOTIDE SEQUENCE [LARGE SCALE GENOMIC DNA]</scope>
    <source>
        <strain evidence="2 3">NIES-2285</strain>
    </source>
</reference>
<gene>
    <name evidence="2" type="ORF">KFL_016620010</name>
</gene>
<evidence type="ECO:0000313" key="3">
    <source>
        <dbReference type="Proteomes" id="UP000054558"/>
    </source>
</evidence>
<evidence type="ECO:0000313" key="2">
    <source>
        <dbReference type="EMBL" id="GAQ93572.1"/>
    </source>
</evidence>
<evidence type="ECO:0008006" key="4">
    <source>
        <dbReference type="Google" id="ProtNLM"/>
    </source>
</evidence>
<accession>A0A1Y1IU06</accession>
<dbReference type="AlphaFoldDB" id="A0A1Y1IU06"/>
<protein>
    <recommendedName>
        <fullName evidence="4">Reverse transcriptase Ty1/copia-type domain-containing protein</fullName>
    </recommendedName>
</protein>
<name>A0A1Y1IU06_KLENI</name>
<dbReference type="Proteomes" id="UP000054558">
    <property type="component" value="Unassembled WGS sequence"/>
</dbReference>
<feature type="non-terminal residue" evidence="2">
    <location>
        <position position="82"/>
    </location>
</feature>
<evidence type="ECO:0000256" key="1">
    <source>
        <dbReference type="SAM" id="MobiDB-lite"/>
    </source>
</evidence>
<feature type="region of interest" description="Disordered" evidence="1">
    <location>
        <begin position="1"/>
        <end position="20"/>
    </location>
</feature>
<organism evidence="2 3">
    <name type="scientific">Klebsormidium nitens</name>
    <name type="common">Green alga</name>
    <name type="synonym">Ulothrix nitens</name>
    <dbReference type="NCBI Taxonomy" id="105231"/>
    <lineage>
        <taxon>Eukaryota</taxon>
        <taxon>Viridiplantae</taxon>
        <taxon>Streptophyta</taxon>
        <taxon>Klebsormidiophyceae</taxon>
        <taxon>Klebsormidiales</taxon>
        <taxon>Klebsormidiaceae</taxon>
        <taxon>Klebsormidium</taxon>
    </lineage>
</organism>
<sequence>MGGATLCPHRTGGREKGPALGQLRFLMVGDRRKIERGQAGSHEVGLQDKRDAHGNVERYKSRLVARAYVQKQGIDFDEVYAP</sequence>
<keyword evidence="3" id="KW-1185">Reference proteome</keyword>
<proteinExistence type="predicted"/>